<dbReference type="InterPro" id="IPR011990">
    <property type="entry name" value="TPR-like_helical_dom_sf"/>
</dbReference>
<comment type="similarity">
    <text evidence="1">Belongs to the TTC36 family.</text>
</comment>
<sequence length="233" mass="25814">TSTPQITPLDNQTLTAIFDPESASSVPTPTILPTLPSDPHIPHSLLQMLKAREIAVIRTIESAAPSEKHMSYLHARQSFEDLISAHLTYASAYNNLAQLIRWRFGDRGTLVHRDTEMEKEVGRAMNDAIVALNKAVKLAAPETPTAPVSPAQARTLAQAYTQLGSIFYSAFKDLQAAEEDGVTWREERFEEEASRCFFRGGLYGNEIGRAMAVHTNPYAKLCGSIVKEAMRRE</sequence>
<feature type="non-terminal residue" evidence="2">
    <location>
        <position position="1"/>
    </location>
</feature>
<dbReference type="OrthoDB" id="539634at2759"/>
<proteinExistence type="inferred from homology"/>
<dbReference type="Gene3D" id="1.25.40.10">
    <property type="entry name" value="Tetratricopeptide repeat domain"/>
    <property type="match status" value="1"/>
</dbReference>
<dbReference type="AlphaFoldDB" id="A0A9P4VM06"/>
<dbReference type="PANTHER" id="PTHR21405">
    <property type="entry name" value="CDNA SEQUENCE BC021608"/>
    <property type="match status" value="1"/>
</dbReference>
<dbReference type="PANTHER" id="PTHR21405:SF0">
    <property type="entry name" value="TETRATRICOPEPTIDE REPEAT PROTEIN 36"/>
    <property type="match status" value="1"/>
</dbReference>
<name>A0A9P4VM06_9PEZI</name>
<dbReference type="EMBL" id="MU006105">
    <property type="protein sequence ID" value="KAF2836128.1"/>
    <property type="molecule type" value="Genomic_DNA"/>
</dbReference>
<organism evidence="2 3">
    <name type="scientific">Patellaria atrata CBS 101060</name>
    <dbReference type="NCBI Taxonomy" id="1346257"/>
    <lineage>
        <taxon>Eukaryota</taxon>
        <taxon>Fungi</taxon>
        <taxon>Dikarya</taxon>
        <taxon>Ascomycota</taxon>
        <taxon>Pezizomycotina</taxon>
        <taxon>Dothideomycetes</taxon>
        <taxon>Dothideomycetes incertae sedis</taxon>
        <taxon>Patellariales</taxon>
        <taxon>Patellariaceae</taxon>
        <taxon>Patellaria</taxon>
    </lineage>
</organism>
<keyword evidence="3" id="KW-1185">Reference proteome</keyword>
<evidence type="ECO:0000256" key="1">
    <source>
        <dbReference type="ARBA" id="ARBA00006995"/>
    </source>
</evidence>
<dbReference type="Proteomes" id="UP000799429">
    <property type="component" value="Unassembled WGS sequence"/>
</dbReference>
<evidence type="ECO:0000313" key="3">
    <source>
        <dbReference type="Proteomes" id="UP000799429"/>
    </source>
</evidence>
<gene>
    <name evidence="2" type="ORF">M501DRAFT_908241</name>
</gene>
<dbReference type="InterPro" id="IPR038906">
    <property type="entry name" value="TTC36"/>
</dbReference>
<feature type="non-terminal residue" evidence="2">
    <location>
        <position position="233"/>
    </location>
</feature>
<dbReference type="GO" id="GO:0006570">
    <property type="term" value="P:tyrosine metabolic process"/>
    <property type="evidence" value="ECO:0007669"/>
    <property type="project" value="TreeGrafter"/>
</dbReference>
<reference evidence="2" key="1">
    <citation type="journal article" date="2020" name="Stud. Mycol.">
        <title>101 Dothideomycetes genomes: a test case for predicting lifestyles and emergence of pathogens.</title>
        <authorList>
            <person name="Haridas S."/>
            <person name="Albert R."/>
            <person name="Binder M."/>
            <person name="Bloem J."/>
            <person name="Labutti K."/>
            <person name="Salamov A."/>
            <person name="Andreopoulos B."/>
            <person name="Baker S."/>
            <person name="Barry K."/>
            <person name="Bills G."/>
            <person name="Bluhm B."/>
            <person name="Cannon C."/>
            <person name="Castanera R."/>
            <person name="Culley D."/>
            <person name="Daum C."/>
            <person name="Ezra D."/>
            <person name="Gonzalez J."/>
            <person name="Henrissat B."/>
            <person name="Kuo A."/>
            <person name="Liang C."/>
            <person name="Lipzen A."/>
            <person name="Lutzoni F."/>
            <person name="Magnuson J."/>
            <person name="Mondo S."/>
            <person name="Nolan M."/>
            <person name="Ohm R."/>
            <person name="Pangilinan J."/>
            <person name="Park H.-J."/>
            <person name="Ramirez L."/>
            <person name="Alfaro M."/>
            <person name="Sun H."/>
            <person name="Tritt A."/>
            <person name="Yoshinaga Y."/>
            <person name="Zwiers L.-H."/>
            <person name="Turgeon B."/>
            <person name="Goodwin S."/>
            <person name="Spatafora J."/>
            <person name="Crous P."/>
            <person name="Grigoriev I."/>
        </authorList>
    </citation>
    <scope>NUCLEOTIDE SEQUENCE</scope>
    <source>
        <strain evidence="2">CBS 101060</strain>
    </source>
</reference>
<accession>A0A9P4VM06</accession>
<comment type="caution">
    <text evidence="2">The sequence shown here is derived from an EMBL/GenBank/DDBJ whole genome shotgun (WGS) entry which is preliminary data.</text>
</comment>
<evidence type="ECO:0000313" key="2">
    <source>
        <dbReference type="EMBL" id="KAF2836128.1"/>
    </source>
</evidence>
<protein>
    <submittedName>
        <fullName evidence="2">Uncharacterized protein</fullName>
    </submittedName>
</protein>